<reference evidence="4 5" key="1">
    <citation type="journal article" date="2012" name="MBio">
        <title>Comparative genome analysis of three eukaryotic parasites with differing abilities to transform leukocytes reveals key mediators of Theileria-induced leukocyte transformation.</title>
        <authorList>
            <person name="Hayashida K."/>
            <person name="Hara Y."/>
            <person name="Abe T."/>
            <person name="Yamasaki C."/>
            <person name="Toyoda A."/>
            <person name="Kosuge T."/>
            <person name="Suzuki Y."/>
            <person name="Sato Y."/>
            <person name="Kawashima S."/>
            <person name="Katayama T."/>
            <person name="Wakaguri H."/>
            <person name="Inoue N."/>
            <person name="Homma K."/>
            <person name="Tada-Umezaki M."/>
            <person name="Yagi Y."/>
            <person name="Fujii Y."/>
            <person name="Habara T."/>
            <person name="Kanehisa M."/>
            <person name="Watanabe H."/>
            <person name="Ito K."/>
            <person name="Gojobori T."/>
            <person name="Sugawara H."/>
            <person name="Imanishi T."/>
            <person name="Weir W."/>
            <person name="Gardner M."/>
            <person name="Pain A."/>
            <person name="Shiels B."/>
            <person name="Hattori M."/>
            <person name="Nene V."/>
            <person name="Sugimoto C."/>
        </authorList>
    </citation>
    <scope>NUCLEOTIDE SEQUENCE [LARGE SCALE GENOMIC DNA]</scope>
    <source>
        <strain evidence="4 5">Shintoku</strain>
    </source>
</reference>
<dbReference type="Gene3D" id="2.170.120.12">
    <property type="entry name" value="DNA-directed RNA polymerase, insert domain"/>
    <property type="match status" value="1"/>
</dbReference>
<keyword evidence="1 4" id="KW-0240">DNA-directed RNA polymerase</keyword>
<evidence type="ECO:0000313" key="5">
    <source>
        <dbReference type="Proteomes" id="UP000003786"/>
    </source>
</evidence>
<dbReference type="GeneID" id="20713078"/>
<dbReference type="InterPro" id="IPR011262">
    <property type="entry name" value="DNA-dir_RNA_pol_insert"/>
</dbReference>
<dbReference type="InterPro" id="IPR011263">
    <property type="entry name" value="DNA-dir_RNA_pol_RpoA/D/Rpb3"/>
</dbReference>
<evidence type="ECO:0000259" key="3">
    <source>
        <dbReference type="SMART" id="SM00662"/>
    </source>
</evidence>
<dbReference type="EMBL" id="AP011946">
    <property type="protein sequence ID" value="BAM38647.1"/>
    <property type="molecule type" value="Genomic_DNA"/>
</dbReference>
<dbReference type="Proteomes" id="UP000003786">
    <property type="component" value="Chromosome 1"/>
</dbReference>
<protein>
    <submittedName>
        <fullName evidence="4">DNA-directed RNA polymerase subunit alpha</fullName>
    </submittedName>
</protein>
<dbReference type="GO" id="GO:0006351">
    <property type="term" value="P:DNA-templated transcription"/>
    <property type="evidence" value="ECO:0007669"/>
    <property type="project" value="InterPro"/>
</dbReference>
<sequence>MKYDVIRIVFIIILSADLHSSALYLNHNFSGRLKHNFYSFRYLYITQPNISHWKPSNIREKYVNARETAGRASILSALNPKNAELHPESLSGVEPKITPEELEKLKKKGLLDGDVKSWRNWHIVTRGRTLVFHDSVGEWDDIGTKMLPEADKNLKITEPYALRKPLKYWGFLRGIDDNIMSYPIMQEYYRDTYGKIDVHEHGGNNPLYNPLLFQPFYGMDKDRKGIGYHAPMLFKGWIGGDKNTPTKVKEASDIIRIPDSGRLYQKFYMGPYPVTMGWTIGSLLKVMTLSRCPGHAIVALKIHNMEKDTTVPGVHDDLLNIALNLKSVSLQTLEPGREARVRTLIKGPAMLCAGALEWPPFVKVANPETYITKLDEGAELDLEIKIEWGRGFWIADTKGLYRTEEGADSLCHKRRNIKEVDEEDFYPTSCVFGGCRMIRLSVHKLMGQRWCAMTYTCPDPMDQLVVEIWTDVSTTPKDVLDFGLTEVIAWITELKRQISHDVDFENEDEQLKDVWEKIDKYGSLKHRQELMGGPPVVPLHESGIIPNLKESDCHYLHPGDHKRIPQAPFSLPNDRPDRPSLDTLQWLAEQLQSEEYEDESEINAKNYEKFVPKPVEDTFENKDIDLLPVNAEMIASLRMSGFNTMSDIMGFTVEELSHYPGFTVDAARSIKSFLDENRTPNV</sequence>
<name>J7MBW5_THEOR</name>
<proteinExistence type="predicted"/>
<evidence type="ECO:0000313" key="4">
    <source>
        <dbReference type="EMBL" id="BAM38647.1"/>
    </source>
</evidence>
<dbReference type="InterPro" id="IPR010995">
    <property type="entry name" value="DNA_repair_Rad51/TF_NusA_a-hlx"/>
</dbReference>
<keyword evidence="5" id="KW-1185">Reference proteome</keyword>
<dbReference type="SMART" id="SM00662">
    <property type="entry name" value="RPOLD"/>
    <property type="match status" value="1"/>
</dbReference>
<dbReference type="Pfam" id="PF01000">
    <property type="entry name" value="RNA_pol_A_bac"/>
    <property type="match status" value="1"/>
</dbReference>
<dbReference type="Gene3D" id="3.30.1360.10">
    <property type="entry name" value="RNA polymerase, RBP11-like subunit"/>
    <property type="match status" value="1"/>
</dbReference>
<keyword evidence="2" id="KW-0804">Transcription</keyword>
<dbReference type="GO" id="GO:0000166">
    <property type="term" value="F:nucleotide binding"/>
    <property type="evidence" value="ECO:0007669"/>
    <property type="project" value="InterPro"/>
</dbReference>
<dbReference type="VEuPathDB" id="PiroplasmaDB:TOT_010000115"/>
<organism evidence="4 5">
    <name type="scientific">Theileria orientalis strain Shintoku</name>
    <dbReference type="NCBI Taxonomy" id="869250"/>
    <lineage>
        <taxon>Eukaryota</taxon>
        <taxon>Sar</taxon>
        <taxon>Alveolata</taxon>
        <taxon>Apicomplexa</taxon>
        <taxon>Aconoidasida</taxon>
        <taxon>Piroplasmida</taxon>
        <taxon>Theileriidae</taxon>
        <taxon>Theileria</taxon>
    </lineage>
</organism>
<dbReference type="InterPro" id="IPR036643">
    <property type="entry name" value="RNApol_insert_sf"/>
</dbReference>
<accession>J7MBW5</accession>
<dbReference type="GO" id="GO:0003899">
    <property type="term" value="F:DNA-directed RNA polymerase activity"/>
    <property type="evidence" value="ECO:0007669"/>
    <property type="project" value="InterPro"/>
</dbReference>
<evidence type="ECO:0000256" key="2">
    <source>
        <dbReference type="ARBA" id="ARBA00023163"/>
    </source>
</evidence>
<feature type="domain" description="DNA-directed RNA polymerase RpoA/D/Rpb3-type" evidence="3">
    <location>
        <begin position="264"/>
        <end position="497"/>
    </location>
</feature>
<dbReference type="OMA" id="CEDRCEF"/>
<dbReference type="GO" id="GO:0000428">
    <property type="term" value="C:DNA-directed RNA polymerase complex"/>
    <property type="evidence" value="ECO:0007669"/>
    <property type="project" value="UniProtKB-KW"/>
</dbReference>
<dbReference type="SUPFAM" id="SSF56553">
    <property type="entry name" value="Insert subdomain of RNA polymerase alpha subunit"/>
    <property type="match status" value="1"/>
</dbReference>
<dbReference type="OrthoDB" id="360088at2759"/>
<dbReference type="RefSeq" id="XP_009688948.1">
    <property type="nucleotide sequence ID" value="XM_009690653.1"/>
</dbReference>
<dbReference type="InterPro" id="IPR036603">
    <property type="entry name" value="RBP11-like"/>
</dbReference>
<dbReference type="AlphaFoldDB" id="J7MBW5"/>
<dbReference type="SUPFAM" id="SSF55257">
    <property type="entry name" value="RBP11-like subunits of RNA polymerase"/>
    <property type="match status" value="1"/>
</dbReference>
<dbReference type="SUPFAM" id="SSF47794">
    <property type="entry name" value="Rad51 N-terminal domain-like"/>
    <property type="match status" value="1"/>
</dbReference>
<dbReference type="eggNOG" id="ENOG502RZXA">
    <property type="taxonomic scope" value="Eukaryota"/>
</dbReference>
<dbReference type="KEGG" id="tot:TOT_010000115"/>
<dbReference type="STRING" id="869250.J7MBW5"/>
<evidence type="ECO:0000256" key="1">
    <source>
        <dbReference type="ARBA" id="ARBA00022478"/>
    </source>
</evidence>
<gene>
    <name evidence="4" type="ORF">TOT_010000115</name>
</gene>
<dbReference type="GO" id="GO:0046983">
    <property type="term" value="F:protein dimerization activity"/>
    <property type="evidence" value="ECO:0007669"/>
    <property type="project" value="InterPro"/>
</dbReference>